<dbReference type="GO" id="GO:0006915">
    <property type="term" value="P:apoptotic process"/>
    <property type="evidence" value="ECO:0007669"/>
    <property type="project" value="UniProtKB-UniRule"/>
</dbReference>
<keyword evidence="6" id="KW-0677">Repeat</keyword>
<evidence type="ECO:0000313" key="17">
    <source>
        <dbReference type="RefSeq" id="XP_033346940.1"/>
    </source>
</evidence>
<evidence type="ECO:0000256" key="9">
    <source>
        <dbReference type="ARBA" id="ARBA00022786"/>
    </source>
</evidence>
<comment type="subcellular location">
    <subcellularLocation>
        <location evidence="15">Cytoplasm</location>
    </subcellularLocation>
    <subcellularLocation>
        <location evidence="1 15">Nucleus</location>
    </subcellularLocation>
    <text evidence="15">Localizes at sites of DNA damage at double-strand breaks (DSBs).</text>
</comment>
<dbReference type="GO" id="GO:0005737">
    <property type="term" value="C:cytoplasm"/>
    <property type="evidence" value="ECO:0007669"/>
    <property type="project" value="UniProtKB-SubCell"/>
</dbReference>
<keyword evidence="4 15" id="KW-0132">Cell division</keyword>
<dbReference type="GO" id="GO:0070552">
    <property type="term" value="C:BRISC complex"/>
    <property type="evidence" value="ECO:0007669"/>
    <property type="project" value="UniProtKB-UniRule"/>
</dbReference>
<dbReference type="GO" id="GO:0031593">
    <property type="term" value="F:polyubiquitin modification-dependent protein binding"/>
    <property type="evidence" value="ECO:0007669"/>
    <property type="project" value="UniProtKB-UniRule"/>
</dbReference>
<evidence type="ECO:0000256" key="7">
    <source>
        <dbReference type="ARBA" id="ARBA00022763"/>
    </source>
</evidence>
<dbReference type="GO" id="GO:0010212">
    <property type="term" value="P:response to ionizing radiation"/>
    <property type="evidence" value="ECO:0007669"/>
    <property type="project" value="UniProtKB-UniRule"/>
</dbReference>
<dbReference type="GO" id="GO:0006302">
    <property type="term" value="P:double-strand break repair"/>
    <property type="evidence" value="ECO:0007669"/>
    <property type="project" value="UniProtKB-UniRule"/>
</dbReference>
<comment type="subunit">
    <text evidence="15">Component of the ARISC complex. Component of the BRCA1-A complex. Component of the BRISC complex. Binds polyubiquitin.</text>
</comment>
<evidence type="ECO:0000313" key="16">
    <source>
        <dbReference type="Proteomes" id="UP000504631"/>
    </source>
</evidence>
<dbReference type="AlphaFoldDB" id="A0A6J3K351"/>
<keyword evidence="3 15" id="KW-0963">Cytoplasm</keyword>
<evidence type="ECO:0000256" key="11">
    <source>
        <dbReference type="ARBA" id="ARBA00023204"/>
    </source>
</evidence>
<keyword evidence="5 15" id="KW-0053">Apoptosis</keyword>
<organism evidence="16 17">
    <name type="scientific">Bombus vosnesenskii</name>
    <dbReference type="NCBI Taxonomy" id="207650"/>
    <lineage>
        <taxon>Eukaryota</taxon>
        <taxon>Metazoa</taxon>
        <taxon>Ecdysozoa</taxon>
        <taxon>Arthropoda</taxon>
        <taxon>Hexapoda</taxon>
        <taxon>Insecta</taxon>
        <taxon>Pterygota</taxon>
        <taxon>Neoptera</taxon>
        <taxon>Endopterygota</taxon>
        <taxon>Hymenoptera</taxon>
        <taxon>Apocrita</taxon>
        <taxon>Aculeata</taxon>
        <taxon>Apoidea</taxon>
        <taxon>Anthophila</taxon>
        <taxon>Apidae</taxon>
        <taxon>Bombus</taxon>
        <taxon>Pyrobombus</taxon>
    </lineage>
</organism>
<keyword evidence="16" id="KW-1185">Reference proteome</keyword>
<evidence type="ECO:0000256" key="8">
    <source>
        <dbReference type="ARBA" id="ARBA00022776"/>
    </source>
</evidence>
<keyword evidence="8 15" id="KW-0498">Mitosis</keyword>
<evidence type="ECO:0000256" key="10">
    <source>
        <dbReference type="ARBA" id="ARBA00022853"/>
    </source>
</evidence>
<evidence type="ECO:0000256" key="13">
    <source>
        <dbReference type="ARBA" id="ARBA00023306"/>
    </source>
</evidence>
<evidence type="ECO:0000256" key="6">
    <source>
        <dbReference type="ARBA" id="ARBA00022737"/>
    </source>
</evidence>
<dbReference type="GO" id="GO:0070531">
    <property type="term" value="C:BRCA1-A complex"/>
    <property type="evidence" value="ECO:0007669"/>
    <property type="project" value="UniProtKB-UniRule"/>
</dbReference>
<sequence length="380" mass="43517">MLNQQCAILTVIDSYIQPLLIHVLSTDKLGVCCKTIEIDSMSSSCGKVQGDRFKLSIPYAKQNLTWNVLFDSQCPEMGPDFIFNDNTFLADMDVDALSAKVPSLAKWNPNDENALLNVLRELLSCYKQHQVQLLQKQARLQLEYNMLMNSGEVNTEDVEVILLPSSSKPTEARFLISLSVDVSQLEIRTCKSESDIAMLLVTFSGTDWSRITPQLYFSKSLEESLSGTGELHLPHFPSDTYLLRYIPKVKKYIAGKVNSVVQSLKRRRDYIAACSFIHHKCLLEYDSINCKYVTFLVCVDDFFACVHIRFPFGFPQEPPLVELRSIYHLTQRTAYSERLKYPYDVSWSPKFMVERLCQTIYSYLQTFKFNSIKNCSGNQS</sequence>
<proteinExistence type="inferred from homology"/>
<dbReference type="Pfam" id="PF06113">
    <property type="entry name" value="BRE"/>
    <property type="match status" value="1"/>
</dbReference>
<dbReference type="InterPro" id="IPR010358">
    <property type="entry name" value="BRE"/>
</dbReference>
<dbReference type="GO" id="GO:0007095">
    <property type="term" value="P:mitotic G2 DNA damage checkpoint signaling"/>
    <property type="evidence" value="ECO:0007669"/>
    <property type="project" value="UniProtKB-UniRule"/>
</dbReference>
<dbReference type="CDD" id="cd23665">
    <property type="entry name" value="BRE-like_insects"/>
    <property type="match status" value="1"/>
</dbReference>
<evidence type="ECO:0000256" key="12">
    <source>
        <dbReference type="ARBA" id="ARBA00023242"/>
    </source>
</evidence>
<keyword evidence="9 15" id="KW-0833">Ubl conjugation pathway</keyword>
<reference evidence="17" key="1">
    <citation type="submission" date="2025-08" db="UniProtKB">
        <authorList>
            <consortium name="RefSeq"/>
        </authorList>
    </citation>
    <scope>IDENTIFICATION</scope>
    <source>
        <tissue evidence="17">Muscle</tissue>
    </source>
</reference>
<dbReference type="GO" id="GO:0051301">
    <property type="term" value="P:cell division"/>
    <property type="evidence" value="ECO:0007669"/>
    <property type="project" value="UniProtKB-UniRule"/>
</dbReference>
<evidence type="ECO:0000256" key="15">
    <source>
        <dbReference type="RuleBase" id="RU368019"/>
    </source>
</evidence>
<dbReference type="Proteomes" id="UP000504631">
    <property type="component" value="Unplaced"/>
</dbReference>
<keyword evidence="11 15" id="KW-0234">DNA repair</keyword>
<dbReference type="KEGG" id="bvk:117231990"/>
<dbReference type="RefSeq" id="XP_033346940.1">
    <property type="nucleotide sequence ID" value="XM_033491049.1"/>
</dbReference>
<keyword evidence="12 15" id="KW-0539">Nucleus</keyword>
<keyword evidence="13 15" id="KW-0131">Cell cycle</keyword>
<evidence type="ECO:0000256" key="5">
    <source>
        <dbReference type="ARBA" id="ARBA00022703"/>
    </source>
</evidence>
<dbReference type="PANTHER" id="PTHR15189">
    <property type="entry name" value="BRISC AND BRCA1-A COMPLEX MEMBER 2"/>
    <property type="match status" value="1"/>
</dbReference>
<accession>A0A6J3K351</accession>
<gene>
    <name evidence="17" type="primary">LOC117231990</name>
</gene>
<keyword evidence="10 15" id="KW-0156">Chromatin regulator</keyword>
<dbReference type="GeneID" id="117231990"/>
<comment type="domain">
    <text evidence="15">Contains 2 ubiquitin-conjugating enzyme family-like (UEV-like) regions. These regions lack the critical Cys residues required for ubiquitination but retain the ability to bind ubiquitin.</text>
</comment>
<dbReference type="GO" id="GO:0045739">
    <property type="term" value="P:positive regulation of DNA repair"/>
    <property type="evidence" value="ECO:0007669"/>
    <property type="project" value="UniProtKB-UniRule"/>
</dbReference>
<keyword evidence="7 15" id="KW-0227">DNA damage</keyword>
<evidence type="ECO:0000256" key="4">
    <source>
        <dbReference type="ARBA" id="ARBA00022618"/>
    </source>
</evidence>
<evidence type="ECO:0000256" key="2">
    <source>
        <dbReference type="ARBA" id="ARBA00019438"/>
    </source>
</evidence>
<name>A0A6J3K351_9HYME</name>
<comment type="function">
    <text evidence="15">May play a role in homeostasis or cellular differentiation in cells of neural, epithelial and germline origins. May also act as a death receptor-associated anti-apoptotic protein, which inhibits the mitochondrial apoptotic pathway.</text>
</comment>
<dbReference type="GO" id="GO:0006325">
    <property type="term" value="P:chromatin organization"/>
    <property type="evidence" value="ECO:0007669"/>
    <property type="project" value="UniProtKB-UniRule"/>
</dbReference>
<evidence type="ECO:0000256" key="14">
    <source>
        <dbReference type="ARBA" id="ARBA00025766"/>
    </source>
</evidence>
<protein>
    <recommendedName>
        <fullName evidence="2 15">BRISC and BRCA1-A complex member 2</fullName>
    </recommendedName>
</protein>
<evidence type="ECO:0000256" key="3">
    <source>
        <dbReference type="ARBA" id="ARBA00022490"/>
    </source>
</evidence>
<dbReference type="PANTHER" id="PTHR15189:SF7">
    <property type="entry name" value="BRISC AND BRCA1-A COMPLEX MEMBER 2"/>
    <property type="match status" value="1"/>
</dbReference>
<evidence type="ECO:0000256" key="1">
    <source>
        <dbReference type="ARBA" id="ARBA00004123"/>
    </source>
</evidence>
<comment type="similarity">
    <text evidence="14 15">Belongs to the BABAM2 family.</text>
</comment>